<evidence type="ECO:0000256" key="2">
    <source>
        <dbReference type="ARBA" id="ARBA00022664"/>
    </source>
</evidence>
<evidence type="ECO:0000256" key="1">
    <source>
        <dbReference type="ARBA" id="ARBA00007747"/>
    </source>
</evidence>
<keyword evidence="3" id="KW-0677">Repeat</keyword>
<dbReference type="GO" id="GO:0003723">
    <property type="term" value="F:RNA binding"/>
    <property type="evidence" value="ECO:0007669"/>
    <property type="project" value="UniProtKB-UniRule"/>
</dbReference>
<gene>
    <name evidence="9" type="ORF">BD311DRAFT_392338</name>
</gene>
<sequence length="417" mass="45707">MSTLEDGATPVVLASGSSSEAQAAAFADDPRVHYDKTAGTWRFEQDDGTELEYDAAKGAWVPVLDDELVKAQQAAYSVVGVDEEAPAAPVLKRINKKRKEPADGPIIISGGSKRGKKGSAASDSNNHGASTSAAPPERKSKNTAVYITGLPSDTTADELVERFGKFGLIEEDDAGYPKVKLYARDDGSFSGDALVVYFKEESVDLAITMLDDAELRVGEPSTRMHVKRAEFGHKHEGGGGQGGPAKPRRTVEDKKRATRRIGKMQKKLGEWDDEDGFGPAITEEDKMNAMNKHGRVVVLKHMFTLKELQEDKSLLLDLKEDVREECSTLGEVTNVVLYDEEPDGIMTVKFKDPLSAQACMIKMNGRFFAGRRIEATLYAGRQRFRRSGYGDNFGEGEEGEKARLDDFAKWLMAEGEE</sequence>
<dbReference type="GO" id="GO:0005684">
    <property type="term" value="C:U2-type spliceosomal complex"/>
    <property type="evidence" value="ECO:0007669"/>
    <property type="project" value="TreeGrafter"/>
</dbReference>
<accession>A0A4Q9N031</accession>
<dbReference type="FunFam" id="3.30.70.330:FF:000105">
    <property type="entry name" value="HIV Tat-specific factor 1 homolog"/>
    <property type="match status" value="1"/>
</dbReference>
<feature type="region of interest" description="Disordered" evidence="7">
    <location>
        <begin position="92"/>
        <end position="140"/>
    </location>
</feature>
<dbReference type="CDD" id="cd12285">
    <property type="entry name" value="RRM3_RBM39_like"/>
    <property type="match status" value="1"/>
</dbReference>
<dbReference type="PANTHER" id="PTHR15608:SF0">
    <property type="entry name" value="HIV TAT-SPECIFIC FACTOR 1"/>
    <property type="match status" value="1"/>
</dbReference>
<dbReference type="InterPro" id="IPR034392">
    <property type="entry name" value="TatSF1-like_RRM1"/>
</dbReference>
<reference evidence="9" key="1">
    <citation type="submission" date="2019-01" db="EMBL/GenBank/DDBJ databases">
        <title>Draft genome sequences of three monokaryotic isolates of the white-rot basidiomycete fungus Dichomitus squalens.</title>
        <authorList>
            <consortium name="DOE Joint Genome Institute"/>
            <person name="Lopez S.C."/>
            <person name="Andreopoulos B."/>
            <person name="Pangilinan J."/>
            <person name="Lipzen A."/>
            <person name="Riley R."/>
            <person name="Ahrendt S."/>
            <person name="Ng V."/>
            <person name="Barry K."/>
            <person name="Daum C."/>
            <person name="Grigoriev I.V."/>
            <person name="Hilden K.S."/>
            <person name="Makela M.R."/>
            <person name="de Vries R.P."/>
        </authorList>
    </citation>
    <scope>NUCLEOTIDE SEQUENCE [LARGE SCALE GENOMIC DNA]</scope>
    <source>
        <strain evidence="9">OM18370.1</strain>
    </source>
</reference>
<proteinExistence type="inferred from homology"/>
<dbReference type="InterPro" id="IPR000504">
    <property type="entry name" value="RRM_dom"/>
</dbReference>
<dbReference type="PANTHER" id="PTHR15608">
    <property type="entry name" value="SPLICING FACTOR U2AF-ASSOCIATED PROTEIN 2"/>
    <property type="match status" value="1"/>
</dbReference>
<dbReference type="InterPro" id="IPR035979">
    <property type="entry name" value="RBD_domain_sf"/>
</dbReference>
<keyword evidence="5" id="KW-0508">mRNA splicing</keyword>
<dbReference type="CDD" id="cd12281">
    <property type="entry name" value="RRM1_TatSF1_like"/>
    <property type="match status" value="1"/>
</dbReference>
<protein>
    <recommendedName>
        <fullName evidence="8">RRM domain-containing protein</fullName>
    </recommendedName>
</protein>
<keyword evidence="2" id="KW-0507">mRNA processing</keyword>
<dbReference type="PROSITE" id="PS50102">
    <property type="entry name" value="RRM"/>
    <property type="match status" value="1"/>
</dbReference>
<dbReference type="Pfam" id="PF00076">
    <property type="entry name" value="RRM_1"/>
    <property type="match status" value="2"/>
</dbReference>
<dbReference type="Proteomes" id="UP000292957">
    <property type="component" value="Unassembled WGS sequence"/>
</dbReference>
<dbReference type="AlphaFoldDB" id="A0A4Q9N031"/>
<dbReference type="OrthoDB" id="10258585at2759"/>
<evidence type="ECO:0000256" key="6">
    <source>
        <dbReference type="PROSITE-ProRule" id="PRU00176"/>
    </source>
</evidence>
<evidence type="ECO:0000313" key="9">
    <source>
        <dbReference type="EMBL" id="TBU33759.1"/>
    </source>
</evidence>
<evidence type="ECO:0000256" key="5">
    <source>
        <dbReference type="ARBA" id="ARBA00023187"/>
    </source>
</evidence>
<dbReference type="InterPro" id="IPR012677">
    <property type="entry name" value="Nucleotide-bd_a/b_plait_sf"/>
</dbReference>
<feature type="compositionally biased region" description="Polar residues" evidence="7">
    <location>
        <begin position="121"/>
        <end position="133"/>
    </location>
</feature>
<dbReference type="SUPFAM" id="SSF54928">
    <property type="entry name" value="RNA-binding domain, RBD"/>
    <property type="match status" value="2"/>
</dbReference>
<dbReference type="Gene3D" id="3.30.70.330">
    <property type="match status" value="2"/>
</dbReference>
<dbReference type="SMART" id="SM00360">
    <property type="entry name" value="RRM"/>
    <property type="match status" value="2"/>
</dbReference>
<feature type="domain" description="RRM" evidence="8">
    <location>
        <begin position="143"/>
        <end position="231"/>
    </location>
</feature>
<name>A0A4Q9N031_9APHY</name>
<organism evidence="9">
    <name type="scientific">Dichomitus squalens</name>
    <dbReference type="NCBI Taxonomy" id="114155"/>
    <lineage>
        <taxon>Eukaryota</taxon>
        <taxon>Fungi</taxon>
        <taxon>Dikarya</taxon>
        <taxon>Basidiomycota</taxon>
        <taxon>Agaricomycotina</taxon>
        <taxon>Agaricomycetes</taxon>
        <taxon>Polyporales</taxon>
        <taxon>Polyporaceae</taxon>
        <taxon>Dichomitus</taxon>
    </lineage>
</organism>
<dbReference type="GO" id="GO:0005686">
    <property type="term" value="C:U2 snRNP"/>
    <property type="evidence" value="ECO:0007669"/>
    <property type="project" value="TreeGrafter"/>
</dbReference>
<keyword evidence="4 6" id="KW-0694">RNA-binding</keyword>
<evidence type="ECO:0000259" key="8">
    <source>
        <dbReference type="PROSITE" id="PS50102"/>
    </source>
</evidence>
<evidence type="ECO:0000256" key="3">
    <source>
        <dbReference type="ARBA" id="ARBA00022737"/>
    </source>
</evidence>
<evidence type="ECO:0000256" key="7">
    <source>
        <dbReference type="SAM" id="MobiDB-lite"/>
    </source>
</evidence>
<dbReference type="GO" id="GO:0000398">
    <property type="term" value="P:mRNA splicing, via spliceosome"/>
    <property type="evidence" value="ECO:0007669"/>
    <property type="project" value="InterPro"/>
</dbReference>
<evidence type="ECO:0000256" key="4">
    <source>
        <dbReference type="ARBA" id="ARBA00022884"/>
    </source>
</evidence>
<feature type="region of interest" description="Disordered" evidence="7">
    <location>
        <begin position="229"/>
        <end position="259"/>
    </location>
</feature>
<comment type="similarity">
    <text evidence="1">Belongs to the HTATSF1 family.</text>
</comment>
<dbReference type="EMBL" id="ML143390">
    <property type="protein sequence ID" value="TBU33759.1"/>
    <property type="molecule type" value="Genomic_DNA"/>
</dbReference>
<dbReference type="InterPro" id="IPR034393">
    <property type="entry name" value="TatSF1-like"/>
</dbReference>